<keyword evidence="2" id="KW-1185">Reference proteome</keyword>
<dbReference type="RefSeq" id="WP_133064990.1">
    <property type="nucleotide sequence ID" value="NZ_FXZK01000002.1"/>
</dbReference>
<evidence type="ECO:0000313" key="1">
    <source>
        <dbReference type="EMBL" id="SMY07411.1"/>
    </source>
</evidence>
<proteinExistence type="predicted"/>
<evidence type="ECO:0000313" key="2">
    <source>
        <dbReference type="Proteomes" id="UP000201613"/>
    </source>
</evidence>
<accession>A0A238LCS3</accession>
<name>A0A238LCS3_9RHOB</name>
<sequence>MTQKMIVIGPLSQLSTMDRQLPSVEGVSFVDFADLPAHCFETEPPDIIVSALVGPTFDVLDVARFLESVGFKGAYRALSEGLPYPSVVLAEVAAVAPDLDFDVFIVPSRGSIKSGS</sequence>
<reference evidence="1 2" key="1">
    <citation type="submission" date="2017-05" db="EMBL/GenBank/DDBJ databases">
        <authorList>
            <person name="Song R."/>
            <person name="Chenine A.L."/>
            <person name="Ruprecht R.M."/>
        </authorList>
    </citation>
    <scope>NUCLEOTIDE SEQUENCE [LARGE SCALE GENOMIC DNA]</scope>
    <source>
        <strain evidence="1 2">CECT 8899</strain>
    </source>
</reference>
<dbReference type="EMBL" id="FXZK01000002">
    <property type="protein sequence ID" value="SMY07411.1"/>
    <property type="molecule type" value="Genomic_DNA"/>
</dbReference>
<dbReference type="AlphaFoldDB" id="A0A238LCS3"/>
<organism evidence="1 2">
    <name type="scientific">Flavimaricola marinus</name>
    <dbReference type="NCBI Taxonomy" id="1819565"/>
    <lineage>
        <taxon>Bacteria</taxon>
        <taxon>Pseudomonadati</taxon>
        <taxon>Pseudomonadota</taxon>
        <taxon>Alphaproteobacteria</taxon>
        <taxon>Rhodobacterales</taxon>
        <taxon>Paracoccaceae</taxon>
        <taxon>Flavimaricola</taxon>
    </lineage>
</organism>
<dbReference type="Proteomes" id="UP000201613">
    <property type="component" value="Unassembled WGS sequence"/>
</dbReference>
<dbReference type="OrthoDB" id="7864872at2"/>
<protein>
    <submittedName>
        <fullName evidence="1">Uncharacterized protein</fullName>
    </submittedName>
</protein>
<gene>
    <name evidence="1" type="ORF">LOM8899_01546</name>
</gene>